<comment type="caution">
    <text evidence="1">The sequence shown here is derived from an EMBL/GenBank/DDBJ whole genome shotgun (WGS) entry which is preliminary data.</text>
</comment>
<reference evidence="1" key="1">
    <citation type="journal article" date="2014" name="Front. Microbiol.">
        <title>High frequency of phylogenetically diverse reductive dehalogenase-homologous genes in deep subseafloor sedimentary metagenomes.</title>
        <authorList>
            <person name="Kawai M."/>
            <person name="Futagami T."/>
            <person name="Toyoda A."/>
            <person name="Takaki Y."/>
            <person name="Nishi S."/>
            <person name="Hori S."/>
            <person name="Arai W."/>
            <person name="Tsubouchi T."/>
            <person name="Morono Y."/>
            <person name="Uchiyama I."/>
            <person name="Ito T."/>
            <person name="Fujiyama A."/>
            <person name="Inagaki F."/>
            <person name="Takami H."/>
        </authorList>
    </citation>
    <scope>NUCLEOTIDE SEQUENCE</scope>
    <source>
        <strain evidence="1">Expedition CK06-06</strain>
    </source>
</reference>
<sequence>SVISRLNFNGARVCEIDARTPYPQVLEAALQAIDQVQQVTS</sequence>
<protein>
    <submittedName>
        <fullName evidence="1">Uncharacterized protein</fullName>
    </submittedName>
</protein>
<dbReference type="EMBL" id="BART01016873">
    <property type="protein sequence ID" value="GAG87240.1"/>
    <property type="molecule type" value="Genomic_DNA"/>
</dbReference>
<accession>X1AWV0</accession>
<gene>
    <name evidence="1" type="ORF">S01H4_32309</name>
</gene>
<dbReference type="AlphaFoldDB" id="X1AWV0"/>
<organism evidence="1">
    <name type="scientific">marine sediment metagenome</name>
    <dbReference type="NCBI Taxonomy" id="412755"/>
    <lineage>
        <taxon>unclassified sequences</taxon>
        <taxon>metagenomes</taxon>
        <taxon>ecological metagenomes</taxon>
    </lineage>
</organism>
<feature type="non-terminal residue" evidence="1">
    <location>
        <position position="1"/>
    </location>
</feature>
<proteinExistence type="predicted"/>
<evidence type="ECO:0000313" key="1">
    <source>
        <dbReference type="EMBL" id="GAG87240.1"/>
    </source>
</evidence>
<name>X1AWV0_9ZZZZ</name>